<reference evidence="2 3" key="1">
    <citation type="submission" date="2019-05" db="EMBL/GenBank/DDBJ databases">
        <title>Colwellia ponticola sp. nov., isolated from seawater.</title>
        <authorList>
            <person name="Yoon J.-H."/>
        </authorList>
    </citation>
    <scope>NUCLEOTIDE SEQUENCE [LARGE SCALE GENOMIC DNA]</scope>
    <source>
        <strain evidence="2 3">OISW-25</strain>
    </source>
</reference>
<keyword evidence="3" id="KW-1185">Reference proteome</keyword>
<dbReference type="Gene3D" id="3.40.47.10">
    <property type="match status" value="1"/>
</dbReference>
<dbReference type="InterPro" id="IPR014181">
    <property type="entry name" value="Omega3_polyunsat_FA_synth-like"/>
</dbReference>
<dbReference type="PANTHER" id="PTHR43074">
    <property type="entry name" value="OMEGA-3 POLYUNSATURATED FATTY ACID SYNTHASE PFAB-RELATED"/>
    <property type="match status" value="1"/>
</dbReference>
<dbReference type="InterPro" id="IPR016035">
    <property type="entry name" value="Acyl_Trfase/lysoPLipase"/>
</dbReference>
<organism evidence="2 3">
    <name type="scientific">Colwellia ponticola</name>
    <dbReference type="NCBI Taxonomy" id="2304625"/>
    <lineage>
        <taxon>Bacteria</taxon>
        <taxon>Pseudomonadati</taxon>
        <taxon>Pseudomonadota</taxon>
        <taxon>Gammaproteobacteria</taxon>
        <taxon>Alteromonadales</taxon>
        <taxon>Colwelliaceae</taxon>
        <taxon>Colwellia</taxon>
    </lineage>
</organism>
<dbReference type="InterPro" id="IPR001227">
    <property type="entry name" value="Ac_transferase_dom_sf"/>
</dbReference>
<dbReference type="EMBL" id="SZVP01000010">
    <property type="protein sequence ID" value="TMM44810.1"/>
    <property type="molecule type" value="Genomic_DNA"/>
</dbReference>
<dbReference type="Gene3D" id="3.30.70.3290">
    <property type="match status" value="1"/>
</dbReference>
<feature type="domain" description="Malonyl-CoA:ACP transacylase (MAT)" evidence="1">
    <location>
        <begin position="527"/>
        <end position="872"/>
    </location>
</feature>
<dbReference type="Proteomes" id="UP000307702">
    <property type="component" value="Unassembled WGS sequence"/>
</dbReference>
<dbReference type="AlphaFoldDB" id="A0A8H2JNP1"/>
<evidence type="ECO:0000259" key="1">
    <source>
        <dbReference type="SMART" id="SM00827"/>
    </source>
</evidence>
<dbReference type="InterPro" id="IPR014043">
    <property type="entry name" value="Acyl_transferase_dom"/>
</dbReference>
<protein>
    <submittedName>
        <fullName evidence="2">PfaB family protein</fullName>
    </submittedName>
</protein>
<dbReference type="RefSeq" id="WP_138623365.1">
    <property type="nucleotide sequence ID" value="NZ_SZVP01000010.1"/>
</dbReference>
<dbReference type="GO" id="GO:0016746">
    <property type="term" value="F:acyltransferase activity"/>
    <property type="evidence" value="ECO:0007669"/>
    <property type="project" value="InterPro"/>
</dbReference>
<gene>
    <name evidence="2" type="ORF">FCS21_11115</name>
</gene>
<dbReference type="SUPFAM" id="SSF52151">
    <property type="entry name" value="FabD/lysophospholipase-like"/>
    <property type="match status" value="1"/>
</dbReference>
<dbReference type="SMART" id="SM00827">
    <property type="entry name" value="PKS_AT"/>
    <property type="match status" value="1"/>
</dbReference>
<dbReference type="SUPFAM" id="SSF53901">
    <property type="entry name" value="Thiolase-like"/>
    <property type="match status" value="1"/>
</dbReference>
<name>A0A8H2JNP1_9GAMM</name>
<dbReference type="PANTHER" id="PTHR43074:SF1">
    <property type="entry name" value="BETA-KETOACYL SYNTHASE FAMILY PROTEIN-RELATED"/>
    <property type="match status" value="1"/>
</dbReference>
<sequence length="920" mass="100007">MLTNDIAIVGIDSQLGEFANIDRVARALYLGKNIAKQVDKDIASTNSLICSTVIASTARMVEVLPGNATVALGSNPLSTQLDVIIIDEASEKSDEQVSVLTANLSAQSHINNAIVMSQLSEALTLAISLTDKGRLVALVGLSFTSTKSITEQSNAKSNNTISFDRNFAGYQSTSGVASLLLASQVIAQRAQLPIYAQLNSLSVAPANASAMKAAVLESLHNTKARPVTDYANKAQSTISLLEVSALEGDFHSVLESSVLLEAYREAYAVEPLTCAISCARSITGEGAGFSQVLGLLRTVIALQQRYIPGINHWQAPKIEQLSCDINSWHSSNFYFPTESRTRYPNAEGSKHCAAYSCLTQDSYCHLVLTEHTLDNTEDIRLNGFLASSDLHLILVNGENQAQLQQQLLQLALLCQSTFIESQSQSQAQKHDALNKMADQQYQQYLRDSTKKYTVALLAESLEELTKEIQLAQSGVSNVFVNLSQGELKTTASSLTQWKTPKGSYFSATPACYTEGDVAEKSNNVCFMYPGIGATYVGLGRDLFQLFPQIYTEVASLAGDIGSSLKDTLLNPRSISRLDFKALKQRDLALRGSLADIAEAGVGFACVFSKIFTKVFKLNADFATGYSMGEVSMYAALGCWQQPGLMSARLANSATFNERLCGDLLTLREHWDLPLANSPTQASAVPIWETYTIKATLAQVEAACLGEPRVYCTIINTPDSVLLAGYPADCLRVIASLGVRAMPLNMANAIHSAPAKAEYDNMVALYTMAVNTRINTKLYSSSCYLPVPQLSKAIANSIAKCLCDRVDFPRLVNTLYDNGARVFIEMGPGRSLCSWVDKILEHEHKQHKHQKDLPIKEVCNKNSVSVPVNAKGVSDELTYFRAIAKLVSHGVTLDLSSLFYGSIIMNKKTTTNHNKMTAQHS</sequence>
<dbReference type="OrthoDB" id="499075at2"/>
<evidence type="ECO:0000313" key="2">
    <source>
        <dbReference type="EMBL" id="TMM44810.1"/>
    </source>
</evidence>
<dbReference type="NCBIfam" id="TIGR02816">
    <property type="entry name" value="pfaB_fam"/>
    <property type="match status" value="1"/>
</dbReference>
<dbReference type="InterPro" id="IPR016039">
    <property type="entry name" value="Thiolase-like"/>
</dbReference>
<dbReference type="InterPro" id="IPR052568">
    <property type="entry name" value="PKS-FAS_Synthase"/>
</dbReference>
<evidence type="ECO:0000313" key="3">
    <source>
        <dbReference type="Proteomes" id="UP000307702"/>
    </source>
</evidence>
<accession>A0A8H2JNP1</accession>
<dbReference type="Gene3D" id="3.40.366.10">
    <property type="entry name" value="Malonyl-Coenzyme A Acyl Carrier Protein, domain 2"/>
    <property type="match status" value="2"/>
</dbReference>
<proteinExistence type="predicted"/>
<comment type="caution">
    <text evidence="2">The sequence shown here is derived from an EMBL/GenBank/DDBJ whole genome shotgun (WGS) entry which is preliminary data.</text>
</comment>